<protein>
    <submittedName>
        <fullName evidence="4">Uncharacterized protein</fullName>
    </submittedName>
</protein>
<gene>
    <name evidence="4" type="ORF">KC19_VG120100</name>
</gene>
<reference evidence="4" key="1">
    <citation type="submission" date="2020-06" db="EMBL/GenBank/DDBJ databases">
        <title>WGS assembly of Ceratodon purpureus strain R40.</title>
        <authorList>
            <person name="Carey S.B."/>
            <person name="Jenkins J."/>
            <person name="Shu S."/>
            <person name="Lovell J.T."/>
            <person name="Sreedasyam A."/>
            <person name="Maumus F."/>
            <person name="Tiley G.P."/>
            <person name="Fernandez-Pozo N."/>
            <person name="Barry K."/>
            <person name="Chen C."/>
            <person name="Wang M."/>
            <person name="Lipzen A."/>
            <person name="Daum C."/>
            <person name="Saski C.A."/>
            <person name="Payton A.C."/>
            <person name="Mcbreen J.C."/>
            <person name="Conrad R.E."/>
            <person name="Kollar L.M."/>
            <person name="Olsson S."/>
            <person name="Huttunen S."/>
            <person name="Landis J.B."/>
            <person name="Wickett N.J."/>
            <person name="Johnson M.G."/>
            <person name="Rensing S.A."/>
            <person name="Grimwood J."/>
            <person name="Schmutz J."/>
            <person name="Mcdaniel S.F."/>
        </authorList>
    </citation>
    <scope>NUCLEOTIDE SEQUENCE</scope>
    <source>
        <strain evidence="4">R40</strain>
    </source>
</reference>
<feature type="region of interest" description="Disordered" evidence="3">
    <location>
        <begin position="300"/>
        <end position="330"/>
    </location>
</feature>
<name>A0A8T0HPJ8_CERPU</name>
<keyword evidence="2" id="KW-0804">Transcription</keyword>
<dbReference type="PANTHER" id="PTHR31636">
    <property type="entry name" value="OSJNBA0084A10.13 PROTEIN-RELATED"/>
    <property type="match status" value="1"/>
</dbReference>
<organism evidence="4 5">
    <name type="scientific">Ceratodon purpureus</name>
    <name type="common">Fire moss</name>
    <name type="synonym">Dicranum purpureum</name>
    <dbReference type="NCBI Taxonomy" id="3225"/>
    <lineage>
        <taxon>Eukaryota</taxon>
        <taxon>Viridiplantae</taxon>
        <taxon>Streptophyta</taxon>
        <taxon>Embryophyta</taxon>
        <taxon>Bryophyta</taxon>
        <taxon>Bryophytina</taxon>
        <taxon>Bryopsida</taxon>
        <taxon>Dicranidae</taxon>
        <taxon>Pseudoditrichales</taxon>
        <taxon>Ditrichaceae</taxon>
        <taxon>Ceratodon</taxon>
    </lineage>
</organism>
<accession>A0A8T0HPJ8</accession>
<evidence type="ECO:0000313" key="5">
    <source>
        <dbReference type="Proteomes" id="UP000822688"/>
    </source>
</evidence>
<feature type="compositionally biased region" description="Polar residues" evidence="3">
    <location>
        <begin position="301"/>
        <end position="330"/>
    </location>
</feature>
<evidence type="ECO:0000256" key="2">
    <source>
        <dbReference type="ARBA" id="ARBA00023163"/>
    </source>
</evidence>
<dbReference type="Pfam" id="PF03514">
    <property type="entry name" value="GRAS"/>
    <property type="match status" value="1"/>
</dbReference>
<dbReference type="EMBL" id="CM026426">
    <property type="protein sequence ID" value="KAG0572721.1"/>
    <property type="molecule type" value="Genomic_DNA"/>
</dbReference>
<dbReference type="Proteomes" id="UP000822688">
    <property type="component" value="Chromosome V"/>
</dbReference>
<dbReference type="PROSITE" id="PS50985">
    <property type="entry name" value="GRAS"/>
    <property type="match status" value="1"/>
</dbReference>
<keyword evidence="1" id="KW-0805">Transcription regulation</keyword>
<evidence type="ECO:0000256" key="3">
    <source>
        <dbReference type="SAM" id="MobiDB-lite"/>
    </source>
</evidence>
<keyword evidence="5" id="KW-1185">Reference proteome</keyword>
<proteinExistence type="predicted"/>
<dbReference type="AlphaFoldDB" id="A0A8T0HPJ8"/>
<sequence>MKLKLSWVTTWEVIYSALRYLTHHNWQTTRQSQPPQNPFLASQSSPADPSNLLAALAVAKAFGLAASNPVMFGNNTFGGGSQHAMDIARGNRGRRGSSPNWRSPYNNPDLEYVYLGSPQTSQGSPQTHLPDPVTSFVSSNLHNLQSTPGNIYQQQPEQQGFAAAVMACAQSGYVPMPDPSYQHYLAQRLASQQMNYRAETQSQASSHGLYGVQGETDTQQFDDIWTILESDLAHASVEYNVTPENINLVDIFASQGFNHSSASMPTPLAIQRQPSVAPNRGPSSTTDNSTWTMLSHIATEEAQSSTSGRGGYNTSASIGNTTTSTSHMHGLSEQQGLEQGYAFHHRRDAIAQNSNQAFHHGFTLPNTRYGNVAVDPIFDFMDTVMDDQISDDISSTARPGTGQSRQAQQMRFGYGAYGNNPGGFRDHHAAALRFSQPENNFREQMQGELPTFDASGSMNIEARPIESEFSQLLAPGQSGIRHLGETRWAEQLLNLCAAAIASKNISRTQHLMWVLNDLASVVGDANQRFAAYGLRALFCRITGKMEAAATFLRPRHKEQEVSFGPKTVHRALVKFHEYVPWHQNCYSVTSQILLEVCAGKSRLHLIDIGAGKGIEWPIFIDALVSRSGGPPSLLRMTMIRDLRREELNMHTAKSVNSEAADFMTRLVKFASLLGLHVEVNMVQKPLECVTREDLRLRDGEILAVVCQFRLHRLSEEPPARQSSSSPPPLSPRDEFLKFLYKLEPHVFIQSDNDSDHCSHDFLTRFENAIGFWWRCFEAIDIGYNGRDPEERQIIEYEGAMMLLNMVACEGIARIERNESYQFWERRIRRAGFLPRDMSEETKKASQNLVQNHSEFWDVAFNEPNTVSLQWRKQPTTFTSVWKVASCSRSSCKCSMLHS</sequence>
<evidence type="ECO:0000313" key="4">
    <source>
        <dbReference type="EMBL" id="KAG0572721.1"/>
    </source>
</evidence>
<feature type="region of interest" description="Disordered" evidence="3">
    <location>
        <begin position="83"/>
        <end position="103"/>
    </location>
</feature>
<evidence type="ECO:0000256" key="1">
    <source>
        <dbReference type="ARBA" id="ARBA00023015"/>
    </source>
</evidence>
<dbReference type="InterPro" id="IPR005202">
    <property type="entry name" value="TF_GRAS"/>
</dbReference>
<comment type="caution">
    <text evidence="4">The sequence shown here is derived from an EMBL/GenBank/DDBJ whole genome shotgun (WGS) entry which is preliminary data.</text>
</comment>